<protein>
    <submittedName>
        <fullName evidence="9">RNA polymerase sigma factor</fullName>
    </submittedName>
</protein>
<dbReference type="GO" id="GO:0016987">
    <property type="term" value="F:sigma factor activity"/>
    <property type="evidence" value="ECO:0007669"/>
    <property type="project" value="UniProtKB-KW"/>
</dbReference>
<dbReference type="Proteomes" id="UP000823824">
    <property type="component" value="Unassembled WGS sequence"/>
</dbReference>
<evidence type="ECO:0000256" key="3">
    <source>
        <dbReference type="ARBA" id="ARBA00023082"/>
    </source>
</evidence>
<dbReference type="Pfam" id="PF08281">
    <property type="entry name" value="Sigma70_r4_2"/>
    <property type="match status" value="1"/>
</dbReference>
<dbReference type="EMBL" id="DWZJ01000048">
    <property type="protein sequence ID" value="HJB13203.1"/>
    <property type="molecule type" value="Genomic_DNA"/>
</dbReference>
<dbReference type="PANTHER" id="PTHR43133">
    <property type="entry name" value="RNA POLYMERASE ECF-TYPE SIGMA FACTO"/>
    <property type="match status" value="1"/>
</dbReference>
<dbReference type="SUPFAM" id="SSF88946">
    <property type="entry name" value="Sigma2 domain of RNA polymerase sigma factors"/>
    <property type="match status" value="1"/>
</dbReference>
<dbReference type="InterPro" id="IPR036388">
    <property type="entry name" value="WH-like_DNA-bd_sf"/>
</dbReference>
<keyword evidence="3" id="KW-0731">Sigma factor</keyword>
<dbReference type="GO" id="GO:0003677">
    <property type="term" value="F:DNA binding"/>
    <property type="evidence" value="ECO:0007669"/>
    <property type="project" value="UniProtKB-KW"/>
</dbReference>
<evidence type="ECO:0000259" key="8">
    <source>
        <dbReference type="Pfam" id="PF08281"/>
    </source>
</evidence>
<dbReference type="InterPro" id="IPR014284">
    <property type="entry name" value="RNA_pol_sigma-70_dom"/>
</dbReference>
<keyword evidence="2" id="KW-0805">Transcription regulation</keyword>
<evidence type="ECO:0000256" key="5">
    <source>
        <dbReference type="ARBA" id="ARBA00023163"/>
    </source>
</evidence>
<keyword evidence="4" id="KW-0238">DNA-binding</keyword>
<dbReference type="InterPro" id="IPR013324">
    <property type="entry name" value="RNA_pol_sigma_r3/r4-like"/>
</dbReference>
<accession>A0A9D2LIM2</accession>
<feature type="compositionally biased region" description="Basic and acidic residues" evidence="6">
    <location>
        <begin position="117"/>
        <end position="126"/>
    </location>
</feature>
<feature type="region of interest" description="Disordered" evidence="6">
    <location>
        <begin position="104"/>
        <end position="126"/>
    </location>
</feature>
<proteinExistence type="inferred from homology"/>
<dbReference type="AlphaFoldDB" id="A0A9D2LIM2"/>
<organism evidence="9 10">
    <name type="scientific">Candidatus Oscillibacter excrementigallinarum</name>
    <dbReference type="NCBI Taxonomy" id="2838716"/>
    <lineage>
        <taxon>Bacteria</taxon>
        <taxon>Bacillati</taxon>
        <taxon>Bacillota</taxon>
        <taxon>Clostridia</taxon>
        <taxon>Eubacteriales</taxon>
        <taxon>Oscillospiraceae</taxon>
        <taxon>Oscillibacter</taxon>
    </lineage>
</organism>
<feature type="domain" description="RNA polymerase sigma factor 70 region 4 type 2" evidence="8">
    <location>
        <begin position="127"/>
        <end position="180"/>
    </location>
</feature>
<comment type="similarity">
    <text evidence="1">Belongs to the sigma-70 factor family. ECF subfamily.</text>
</comment>
<dbReference type="InterPro" id="IPR007627">
    <property type="entry name" value="RNA_pol_sigma70_r2"/>
</dbReference>
<dbReference type="PANTHER" id="PTHR43133:SF8">
    <property type="entry name" value="RNA POLYMERASE SIGMA FACTOR HI_1459-RELATED"/>
    <property type="match status" value="1"/>
</dbReference>
<comment type="caution">
    <text evidence="9">The sequence shown here is derived from an EMBL/GenBank/DDBJ whole genome shotgun (WGS) entry which is preliminary data.</text>
</comment>
<feature type="domain" description="RNA polymerase sigma-70 region 2" evidence="7">
    <location>
        <begin position="25"/>
        <end position="92"/>
    </location>
</feature>
<dbReference type="GO" id="GO:0006352">
    <property type="term" value="P:DNA-templated transcription initiation"/>
    <property type="evidence" value="ECO:0007669"/>
    <property type="project" value="InterPro"/>
</dbReference>
<gene>
    <name evidence="9" type="ORF">H9787_05775</name>
</gene>
<feature type="region of interest" description="Disordered" evidence="6">
    <location>
        <begin position="184"/>
        <end position="205"/>
    </location>
</feature>
<dbReference type="Gene3D" id="1.10.1740.10">
    <property type="match status" value="1"/>
</dbReference>
<reference evidence="9" key="1">
    <citation type="journal article" date="2021" name="PeerJ">
        <title>Extensive microbial diversity within the chicken gut microbiome revealed by metagenomics and culture.</title>
        <authorList>
            <person name="Gilroy R."/>
            <person name="Ravi A."/>
            <person name="Getino M."/>
            <person name="Pursley I."/>
            <person name="Horton D.L."/>
            <person name="Alikhan N.F."/>
            <person name="Baker D."/>
            <person name="Gharbi K."/>
            <person name="Hall N."/>
            <person name="Watson M."/>
            <person name="Adriaenssens E.M."/>
            <person name="Foster-Nyarko E."/>
            <person name="Jarju S."/>
            <person name="Secka A."/>
            <person name="Antonio M."/>
            <person name="Oren A."/>
            <person name="Chaudhuri R.R."/>
            <person name="La Ragione R."/>
            <person name="Hildebrand F."/>
            <person name="Pallen M.J."/>
        </authorList>
    </citation>
    <scope>NUCLEOTIDE SEQUENCE</scope>
    <source>
        <strain evidence="9">ChiBcec18-1249</strain>
    </source>
</reference>
<evidence type="ECO:0000256" key="4">
    <source>
        <dbReference type="ARBA" id="ARBA00023125"/>
    </source>
</evidence>
<dbReference type="Gene3D" id="1.10.10.10">
    <property type="entry name" value="Winged helix-like DNA-binding domain superfamily/Winged helix DNA-binding domain"/>
    <property type="match status" value="1"/>
</dbReference>
<dbReference type="NCBIfam" id="TIGR02937">
    <property type="entry name" value="sigma70-ECF"/>
    <property type="match status" value="1"/>
</dbReference>
<dbReference type="Pfam" id="PF04542">
    <property type="entry name" value="Sigma70_r2"/>
    <property type="match status" value="1"/>
</dbReference>
<evidence type="ECO:0000313" key="9">
    <source>
        <dbReference type="EMBL" id="HJB13203.1"/>
    </source>
</evidence>
<dbReference type="SUPFAM" id="SSF88659">
    <property type="entry name" value="Sigma3 and sigma4 domains of RNA polymerase sigma factors"/>
    <property type="match status" value="1"/>
</dbReference>
<evidence type="ECO:0000259" key="7">
    <source>
        <dbReference type="Pfam" id="PF04542"/>
    </source>
</evidence>
<reference evidence="9" key="2">
    <citation type="submission" date="2021-04" db="EMBL/GenBank/DDBJ databases">
        <authorList>
            <person name="Gilroy R."/>
        </authorList>
    </citation>
    <scope>NUCLEOTIDE SEQUENCE</scope>
    <source>
        <strain evidence="9">ChiBcec18-1249</strain>
    </source>
</reference>
<dbReference type="InterPro" id="IPR039425">
    <property type="entry name" value="RNA_pol_sigma-70-like"/>
</dbReference>
<evidence type="ECO:0000313" key="10">
    <source>
        <dbReference type="Proteomes" id="UP000823824"/>
    </source>
</evidence>
<evidence type="ECO:0000256" key="1">
    <source>
        <dbReference type="ARBA" id="ARBA00010641"/>
    </source>
</evidence>
<sequence length="205" mass="23144">MKERAQEQQLVSAAQQGDMEAFEALIHLYEKRVFALTLRMCGNPEDAAEAAQEAFLAAWQGLAFFRGDSSFSTWLYRLASNACVDLLRRESRHRTAAGLSLDDEELNLDVPDPARSPQDEAERRELREEIERGLASLSPEHREVLVLREIHQLSYDEIAETLDLDVGTVKSRISRGRKQLRKFLLKSGNFSPPPASKGTEKEGCQ</sequence>
<evidence type="ECO:0000256" key="6">
    <source>
        <dbReference type="SAM" id="MobiDB-lite"/>
    </source>
</evidence>
<dbReference type="InterPro" id="IPR013249">
    <property type="entry name" value="RNA_pol_sigma70_r4_t2"/>
</dbReference>
<evidence type="ECO:0000256" key="2">
    <source>
        <dbReference type="ARBA" id="ARBA00023015"/>
    </source>
</evidence>
<dbReference type="CDD" id="cd06171">
    <property type="entry name" value="Sigma70_r4"/>
    <property type="match status" value="1"/>
</dbReference>
<keyword evidence="5" id="KW-0804">Transcription</keyword>
<name>A0A9D2LIM2_9FIRM</name>
<dbReference type="InterPro" id="IPR013325">
    <property type="entry name" value="RNA_pol_sigma_r2"/>
</dbReference>